<proteinExistence type="inferred from homology"/>
<dbReference type="PANTHER" id="PTHR36512">
    <property type="entry name" value="D-AMINOPEPTIDASE"/>
    <property type="match status" value="1"/>
</dbReference>
<comment type="caution">
    <text evidence="2">The sequence shown here is derived from an EMBL/GenBank/DDBJ whole genome shotgun (WGS) entry which is preliminary data.</text>
</comment>
<dbReference type="SUPFAM" id="SSF56266">
    <property type="entry name" value="DmpA/ArgJ-like"/>
    <property type="match status" value="1"/>
</dbReference>
<dbReference type="EMBL" id="LABZ01000324">
    <property type="protein sequence ID" value="KMO28875.1"/>
    <property type="molecule type" value="Genomic_DNA"/>
</dbReference>
<dbReference type="PANTHER" id="PTHR36512:SF3">
    <property type="entry name" value="BLR5678 PROTEIN"/>
    <property type="match status" value="1"/>
</dbReference>
<gene>
    <name evidence="2" type="ORF">VQ03_29740</name>
</gene>
<organism evidence="2 3">
    <name type="scientific">Methylobacterium tarhaniae</name>
    <dbReference type="NCBI Taxonomy" id="1187852"/>
    <lineage>
        <taxon>Bacteria</taxon>
        <taxon>Pseudomonadati</taxon>
        <taxon>Pseudomonadota</taxon>
        <taxon>Alphaproteobacteria</taxon>
        <taxon>Hyphomicrobiales</taxon>
        <taxon>Methylobacteriaceae</taxon>
        <taxon>Methylobacterium</taxon>
    </lineage>
</organism>
<dbReference type="GO" id="GO:0004177">
    <property type="term" value="F:aminopeptidase activity"/>
    <property type="evidence" value="ECO:0007669"/>
    <property type="project" value="TreeGrafter"/>
</dbReference>
<sequence>MSGSLTDIAGIRVGHADDPKALSGVTAIVFDSPTVAAVDIRGGGPGTRETDLLDPERTVQGVDALVLSGGSVFGLDAASGVTAWLAETGRGFAVGQARVPIVPAA</sequence>
<comment type="similarity">
    <text evidence="1">Belongs to the peptidase S58 family.</text>
</comment>
<dbReference type="InterPro" id="IPR005321">
    <property type="entry name" value="Peptidase_S58_DmpA"/>
</dbReference>
<dbReference type="Pfam" id="PF03576">
    <property type="entry name" value="Peptidase_S58"/>
    <property type="match status" value="1"/>
</dbReference>
<reference evidence="2 3" key="1">
    <citation type="submission" date="2015-03" db="EMBL/GenBank/DDBJ databases">
        <title>Genome sequencing of Methylobacterium tarhaniae DSM 25844.</title>
        <authorList>
            <person name="Chaudhry V."/>
            <person name="Patil P.B."/>
        </authorList>
    </citation>
    <scope>NUCLEOTIDE SEQUENCE [LARGE SCALE GENOMIC DNA]</scope>
    <source>
        <strain evidence="2 3">DSM 25844</strain>
    </source>
</reference>
<evidence type="ECO:0000313" key="3">
    <source>
        <dbReference type="Proteomes" id="UP000036449"/>
    </source>
</evidence>
<dbReference type="Gene3D" id="3.60.70.12">
    <property type="entry name" value="L-amino peptidase D-ALA esterase/amidase"/>
    <property type="match status" value="1"/>
</dbReference>
<name>A0A0J6S131_9HYPH</name>
<accession>A0A0J6S131</accession>
<evidence type="ECO:0000256" key="1">
    <source>
        <dbReference type="ARBA" id="ARBA00007068"/>
    </source>
</evidence>
<protein>
    <submittedName>
        <fullName evidence="2">Peptidase T4</fullName>
    </submittedName>
</protein>
<dbReference type="AlphaFoldDB" id="A0A0J6S131"/>
<dbReference type="Proteomes" id="UP000036449">
    <property type="component" value="Unassembled WGS sequence"/>
</dbReference>
<feature type="non-terminal residue" evidence="2">
    <location>
        <position position="105"/>
    </location>
</feature>
<keyword evidence="3" id="KW-1185">Reference proteome</keyword>
<dbReference type="RefSeq" id="WP_048454527.1">
    <property type="nucleotide sequence ID" value="NZ_LABZ01000324.1"/>
</dbReference>
<dbReference type="InterPro" id="IPR016117">
    <property type="entry name" value="ArgJ-like_dom_sf"/>
</dbReference>
<evidence type="ECO:0000313" key="2">
    <source>
        <dbReference type="EMBL" id="KMO28875.1"/>
    </source>
</evidence>
<dbReference type="PATRIC" id="fig|1187852.3.peg.4488"/>